<name>A0ABR3KBS3_TRISP</name>
<proteinExistence type="predicted"/>
<evidence type="ECO:0000313" key="2">
    <source>
        <dbReference type="Proteomes" id="UP001558632"/>
    </source>
</evidence>
<gene>
    <name evidence="1" type="ORF">TSPI_01721</name>
</gene>
<reference evidence="1 2" key="1">
    <citation type="submission" date="2024-07" db="EMBL/GenBank/DDBJ databases">
        <title>Enhanced genomic and transcriptomic resources for Trichinella pseudospiralis and T. spiralis underpin the discovery of pronounced molecular differences between stages and species.</title>
        <authorList>
            <person name="Pasi K.K."/>
            <person name="La Rosa G."/>
            <person name="Gomez-Morales M.A."/>
            <person name="Tosini F."/>
            <person name="Sumanam S."/>
            <person name="Young N.D."/>
            <person name="Chang B.C."/>
            <person name="Robin G.B."/>
        </authorList>
    </citation>
    <scope>NUCLEOTIDE SEQUENCE [LARGE SCALE GENOMIC DNA]</scope>
    <source>
        <strain evidence="1">ISS534</strain>
    </source>
</reference>
<organism evidence="1 2">
    <name type="scientific">Trichinella spiralis</name>
    <name type="common">Trichina worm</name>
    <dbReference type="NCBI Taxonomy" id="6334"/>
    <lineage>
        <taxon>Eukaryota</taxon>
        <taxon>Metazoa</taxon>
        <taxon>Ecdysozoa</taxon>
        <taxon>Nematoda</taxon>
        <taxon>Enoplea</taxon>
        <taxon>Dorylaimia</taxon>
        <taxon>Trichinellida</taxon>
        <taxon>Trichinellidae</taxon>
        <taxon>Trichinella</taxon>
    </lineage>
</organism>
<dbReference type="Proteomes" id="UP001558632">
    <property type="component" value="Unassembled WGS sequence"/>
</dbReference>
<evidence type="ECO:0000313" key="1">
    <source>
        <dbReference type="EMBL" id="KAL1232569.1"/>
    </source>
</evidence>
<keyword evidence="2" id="KW-1185">Reference proteome</keyword>
<accession>A0ABR3KBS3</accession>
<protein>
    <submittedName>
        <fullName evidence="1">50protein in ND4 intron</fullName>
    </submittedName>
</protein>
<comment type="caution">
    <text evidence="1">The sequence shown here is derived from an EMBL/GenBank/DDBJ whole genome shotgun (WGS) entry which is preliminary data.</text>
</comment>
<dbReference type="EMBL" id="JBEUSY010000451">
    <property type="protein sequence ID" value="KAL1232569.1"/>
    <property type="molecule type" value="Genomic_DNA"/>
</dbReference>
<sequence length="118" mass="13519">MTTVKRYLTEKAHGMIDCLKYDLWLRASVNHACLRLEQEEYQSIDEEIIPYKGRNKLKQSQNPCDRNTGPMSVTMVAGTPCLVNHSRNFSIRAFVIIFIIPTSDDLEYASIAINYCLS</sequence>